<gene>
    <name evidence="2" type="ORF">OSB04_011894</name>
</gene>
<dbReference type="Proteomes" id="UP001172457">
    <property type="component" value="Chromosome 3"/>
</dbReference>
<dbReference type="EMBL" id="JARYMX010000003">
    <property type="protein sequence ID" value="KAJ9557280.1"/>
    <property type="molecule type" value="Genomic_DNA"/>
</dbReference>
<name>A0AA38TAC0_9ASTR</name>
<proteinExistence type="predicted"/>
<accession>A0AA38TAC0</accession>
<evidence type="ECO:0000313" key="2">
    <source>
        <dbReference type="EMBL" id="KAJ9557280.1"/>
    </source>
</evidence>
<evidence type="ECO:0000313" key="3">
    <source>
        <dbReference type="Proteomes" id="UP001172457"/>
    </source>
</evidence>
<reference evidence="2" key="1">
    <citation type="submission" date="2023-03" db="EMBL/GenBank/DDBJ databases">
        <title>Chromosome-scale reference genome and RAD-based genetic map of yellow starthistle (Centaurea solstitialis) reveal putative structural variation and QTLs associated with invader traits.</title>
        <authorList>
            <person name="Reatini B."/>
            <person name="Cang F.A."/>
            <person name="Jiang Q."/>
            <person name="Mckibben M.T.W."/>
            <person name="Barker M.S."/>
            <person name="Rieseberg L.H."/>
            <person name="Dlugosch K.M."/>
        </authorList>
    </citation>
    <scope>NUCLEOTIDE SEQUENCE</scope>
    <source>
        <strain evidence="2">CAN-66</strain>
        <tissue evidence="2">Leaf</tissue>
    </source>
</reference>
<protein>
    <submittedName>
        <fullName evidence="2">Uncharacterized protein</fullName>
    </submittedName>
</protein>
<evidence type="ECO:0000256" key="1">
    <source>
        <dbReference type="SAM" id="MobiDB-lite"/>
    </source>
</evidence>
<feature type="region of interest" description="Disordered" evidence="1">
    <location>
        <begin position="63"/>
        <end position="86"/>
    </location>
</feature>
<organism evidence="2 3">
    <name type="scientific">Centaurea solstitialis</name>
    <name type="common">yellow star-thistle</name>
    <dbReference type="NCBI Taxonomy" id="347529"/>
    <lineage>
        <taxon>Eukaryota</taxon>
        <taxon>Viridiplantae</taxon>
        <taxon>Streptophyta</taxon>
        <taxon>Embryophyta</taxon>
        <taxon>Tracheophyta</taxon>
        <taxon>Spermatophyta</taxon>
        <taxon>Magnoliopsida</taxon>
        <taxon>eudicotyledons</taxon>
        <taxon>Gunneridae</taxon>
        <taxon>Pentapetalae</taxon>
        <taxon>asterids</taxon>
        <taxon>campanulids</taxon>
        <taxon>Asterales</taxon>
        <taxon>Asteraceae</taxon>
        <taxon>Carduoideae</taxon>
        <taxon>Cardueae</taxon>
        <taxon>Centaureinae</taxon>
        <taxon>Centaurea</taxon>
    </lineage>
</organism>
<dbReference type="AlphaFoldDB" id="A0AA38TAC0"/>
<comment type="caution">
    <text evidence="2">The sequence shown here is derived from an EMBL/GenBank/DDBJ whole genome shotgun (WGS) entry which is preliminary data.</text>
</comment>
<keyword evidence="3" id="KW-1185">Reference proteome</keyword>
<sequence length="141" mass="16143">MASQKGIIERHFNKKVKAKIFQEGDYVLRHRQIHPHSGSVFNIGVNVSWLNASFTLSCGGLDTASNESSDSLRKRRRNGEEPLTSRTIHQKRYQHQILLLIPALVVDPALLRSDEMIMILILYLDQELKESVLENTDPDHK</sequence>